<dbReference type="PRINTS" id="PR00477">
    <property type="entry name" value="PHGLYCKINASE"/>
</dbReference>
<accession>A0A1J4U0M9</accession>
<dbReference type="InterPro" id="IPR001576">
    <property type="entry name" value="Phosphoglycerate_kinase"/>
</dbReference>
<evidence type="ECO:0000256" key="6">
    <source>
        <dbReference type="ARBA" id="ARBA00022840"/>
    </source>
</evidence>
<evidence type="ECO:0000256" key="2">
    <source>
        <dbReference type="ARBA" id="ARBA00013061"/>
    </source>
</evidence>
<dbReference type="PIRSF" id="PIRSF000724">
    <property type="entry name" value="Pgk"/>
    <property type="match status" value="1"/>
</dbReference>
<evidence type="ECO:0000313" key="9">
    <source>
        <dbReference type="EMBL" id="OIO16405.1"/>
    </source>
</evidence>
<dbReference type="GO" id="GO:0005524">
    <property type="term" value="F:ATP binding"/>
    <property type="evidence" value="ECO:0007669"/>
    <property type="project" value="UniProtKB-KW"/>
</dbReference>
<dbReference type="GO" id="GO:0006094">
    <property type="term" value="P:gluconeogenesis"/>
    <property type="evidence" value="ECO:0007669"/>
    <property type="project" value="TreeGrafter"/>
</dbReference>
<keyword evidence="4" id="KW-0547">Nucleotide-binding</keyword>
<dbReference type="Pfam" id="PF00162">
    <property type="entry name" value="PGK"/>
    <property type="match status" value="1"/>
</dbReference>
<dbReference type="InterPro" id="IPR036043">
    <property type="entry name" value="Phosphoglycerate_kinase_sf"/>
</dbReference>
<sequence length="432" mass="47664">MPNKLKPIKNLAKDLKNISAKRVLVRCDFDVPLKQLIINNKQEIKVRIIDDSRLKTCLPTIQYLIKKQAGQIILAGHLGRPDGMTVKNLSLFPVAKRLEKLLAENTKYTSKSDQHMAGVTQNTHKFKIQNSKFKIHFIKDIDRYFSRKIQELVKSSASRIIMLENLRFSGREEANCGRFAKNLSRIADVYVNESFAASHRAHSSIDAIQNYLPSYLGFHTQKEIENLSAVLDDQQKPLALIVGGAKIETKLPLINLFLNRADCILIGGAVANNFLKASGHDIGGSLVDDSFLATAKRMLALSGKTAGPQNFKDKRKIQTSNARLILPVDWKMEGSRIFDIGPRTIKLFGGIIQTAKTIIWNGPMGRSEIVKFKTGTAVVAKLILESGARTVIAGGDTGLVLRGKKIPANIFISSGGGAALEFLSGKRLPGIR</sequence>
<organism evidence="9 10">
    <name type="scientific">Candidatus Kuenenbacteria bacterium CG1_02_38_13</name>
    <dbReference type="NCBI Taxonomy" id="1805235"/>
    <lineage>
        <taxon>Bacteria</taxon>
        <taxon>Candidatus Kueneniibacteriota</taxon>
    </lineage>
</organism>
<proteinExistence type="inferred from homology"/>
<feature type="binding site" evidence="7">
    <location>
        <begin position="394"/>
        <end position="397"/>
    </location>
    <ligand>
        <name>ATP</name>
        <dbReference type="ChEBI" id="CHEBI:30616"/>
    </ligand>
</feature>
<comment type="similarity">
    <text evidence="8">Belongs to the phosphoglycerate kinase family.</text>
</comment>
<feature type="binding site" evidence="7">
    <location>
        <position position="250"/>
    </location>
    <ligand>
        <name>ATP</name>
        <dbReference type="ChEBI" id="CHEBI:30616"/>
    </ligand>
</feature>
<reference evidence="9 10" key="1">
    <citation type="journal article" date="2016" name="Environ. Microbiol.">
        <title>Genomic resolution of a cold subsurface aquifer community provides metabolic insights for novel microbes adapted to high CO concentrations.</title>
        <authorList>
            <person name="Probst A.J."/>
            <person name="Castelle C.J."/>
            <person name="Singh A."/>
            <person name="Brown C.T."/>
            <person name="Anantharaman K."/>
            <person name="Sharon I."/>
            <person name="Hug L.A."/>
            <person name="Burstein D."/>
            <person name="Emerson J.B."/>
            <person name="Thomas B.C."/>
            <person name="Banfield J.F."/>
        </authorList>
    </citation>
    <scope>NUCLEOTIDE SEQUENCE [LARGE SCALE GENOMIC DNA]</scope>
    <source>
        <strain evidence="9">CG1_02_38_13</strain>
    </source>
</reference>
<dbReference type="GO" id="GO:0005829">
    <property type="term" value="C:cytosol"/>
    <property type="evidence" value="ECO:0007669"/>
    <property type="project" value="TreeGrafter"/>
</dbReference>
<comment type="catalytic activity">
    <reaction evidence="1 8">
        <text>(2R)-3-phosphoglycerate + ATP = (2R)-3-phospho-glyceroyl phosphate + ADP</text>
        <dbReference type="Rhea" id="RHEA:14801"/>
        <dbReference type="ChEBI" id="CHEBI:30616"/>
        <dbReference type="ChEBI" id="CHEBI:57604"/>
        <dbReference type="ChEBI" id="CHEBI:58272"/>
        <dbReference type="ChEBI" id="CHEBI:456216"/>
        <dbReference type="EC" id="2.7.2.3"/>
    </reaction>
</comment>
<dbReference type="SUPFAM" id="SSF53748">
    <property type="entry name" value="Phosphoglycerate kinase"/>
    <property type="match status" value="1"/>
</dbReference>
<keyword evidence="3 8" id="KW-0808">Transferase</keyword>
<evidence type="ECO:0000256" key="5">
    <source>
        <dbReference type="ARBA" id="ARBA00022777"/>
    </source>
</evidence>
<dbReference type="AlphaFoldDB" id="A0A1J4U0M9"/>
<dbReference type="Gene3D" id="3.40.50.1260">
    <property type="entry name" value="Phosphoglycerate kinase, N-terminal domain"/>
    <property type="match status" value="2"/>
</dbReference>
<evidence type="ECO:0000256" key="1">
    <source>
        <dbReference type="ARBA" id="ARBA00000642"/>
    </source>
</evidence>
<dbReference type="GO" id="GO:0043531">
    <property type="term" value="F:ADP binding"/>
    <property type="evidence" value="ECO:0007669"/>
    <property type="project" value="TreeGrafter"/>
</dbReference>
<evidence type="ECO:0000256" key="7">
    <source>
        <dbReference type="PIRSR" id="PIRSR000724-2"/>
    </source>
</evidence>
<dbReference type="Proteomes" id="UP000182465">
    <property type="component" value="Unassembled WGS sequence"/>
</dbReference>
<keyword evidence="5 8" id="KW-0418">Kinase</keyword>
<dbReference type="EC" id="2.7.2.3" evidence="2 8"/>
<comment type="caution">
    <text evidence="9">The sequence shown here is derived from an EMBL/GenBank/DDBJ whole genome shotgun (WGS) entry which is preliminary data.</text>
</comment>
<dbReference type="PANTHER" id="PTHR11406:SF23">
    <property type="entry name" value="PHOSPHOGLYCERATE KINASE 1, CHLOROPLASTIC-RELATED"/>
    <property type="match status" value="1"/>
</dbReference>
<dbReference type="EMBL" id="MNVB01000062">
    <property type="protein sequence ID" value="OIO16405.1"/>
    <property type="molecule type" value="Genomic_DNA"/>
</dbReference>
<gene>
    <name evidence="9" type="ORF">AUJ29_02840</name>
</gene>
<dbReference type="GO" id="GO:0004618">
    <property type="term" value="F:phosphoglycerate kinase activity"/>
    <property type="evidence" value="ECO:0007669"/>
    <property type="project" value="UniProtKB-EC"/>
</dbReference>
<dbReference type="PANTHER" id="PTHR11406">
    <property type="entry name" value="PHOSPHOGLYCERATE KINASE"/>
    <property type="match status" value="1"/>
</dbReference>
<dbReference type="InterPro" id="IPR015824">
    <property type="entry name" value="Phosphoglycerate_kinase_N"/>
</dbReference>
<name>A0A1J4U0M9_9BACT</name>
<evidence type="ECO:0000256" key="8">
    <source>
        <dbReference type="RuleBase" id="RU000532"/>
    </source>
</evidence>
<dbReference type="GO" id="GO:0006096">
    <property type="term" value="P:glycolytic process"/>
    <property type="evidence" value="ECO:0007669"/>
    <property type="project" value="InterPro"/>
</dbReference>
<protein>
    <recommendedName>
        <fullName evidence="2 8">Phosphoglycerate kinase</fullName>
        <ecNumber evidence="2 8">2.7.2.3</ecNumber>
    </recommendedName>
</protein>
<keyword evidence="6 7" id="KW-0067">ATP-binding</keyword>
<evidence type="ECO:0000313" key="10">
    <source>
        <dbReference type="Proteomes" id="UP000182465"/>
    </source>
</evidence>
<evidence type="ECO:0000256" key="4">
    <source>
        <dbReference type="ARBA" id="ARBA00022741"/>
    </source>
</evidence>
<feature type="binding site" evidence="7">
    <location>
        <position position="368"/>
    </location>
    <ligand>
        <name>ATP</name>
        <dbReference type="ChEBI" id="CHEBI:30616"/>
    </ligand>
</feature>
<evidence type="ECO:0000256" key="3">
    <source>
        <dbReference type="ARBA" id="ARBA00022679"/>
    </source>
</evidence>